<keyword evidence="2" id="KW-1185">Reference proteome</keyword>
<proteinExistence type="predicted"/>
<dbReference type="EMBL" id="QTSX02001439">
    <property type="protein sequence ID" value="KAJ9082187.1"/>
    <property type="molecule type" value="Genomic_DNA"/>
</dbReference>
<comment type="caution">
    <text evidence="1">The sequence shown here is derived from an EMBL/GenBank/DDBJ whole genome shotgun (WGS) entry which is preliminary data.</text>
</comment>
<sequence>MKLTPLLALAVAADLNDRLGFDPGMVLTLPPGTAEAVGRYLNSEVLTEFVGQVKNNPPVRLHPPGTLVPASKKELLESFEMAYMSFCPAKRVVDFECICSTDYTDVTDINDRVSQSTVIIAVFPKKRTISISYAFTHSARNWLTNIDAAAIQLPNAPKGVKVHFGFYTHYMSTHNETMAVVTNLVETKYKDFDILASGYSLGASIAILSAPAWYEFKKTHNNTVRILSYSGARVGNLASKLYFESLGIPITRYTNQDDIVTMLPPRSLDYVHTGVEVYEYATQTHNKTAFVTCSQEYDEDPDCQWRERYHPTISRHLFPFNSFVPLPPYCNRKDYNDFK</sequence>
<dbReference type="Proteomes" id="UP001165960">
    <property type="component" value="Unassembled WGS sequence"/>
</dbReference>
<organism evidence="1 2">
    <name type="scientific">Entomophthora muscae</name>
    <dbReference type="NCBI Taxonomy" id="34485"/>
    <lineage>
        <taxon>Eukaryota</taxon>
        <taxon>Fungi</taxon>
        <taxon>Fungi incertae sedis</taxon>
        <taxon>Zoopagomycota</taxon>
        <taxon>Entomophthoromycotina</taxon>
        <taxon>Entomophthoromycetes</taxon>
        <taxon>Entomophthorales</taxon>
        <taxon>Entomophthoraceae</taxon>
        <taxon>Entomophthora</taxon>
    </lineage>
</organism>
<protein>
    <submittedName>
        <fullName evidence="1">Uncharacterized protein</fullName>
    </submittedName>
</protein>
<evidence type="ECO:0000313" key="1">
    <source>
        <dbReference type="EMBL" id="KAJ9082187.1"/>
    </source>
</evidence>
<accession>A0ACC2U6Y4</accession>
<name>A0ACC2U6Y4_9FUNG</name>
<gene>
    <name evidence="1" type="ORF">DSO57_1006633</name>
</gene>
<evidence type="ECO:0000313" key="2">
    <source>
        <dbReference type="Proteomes" id="UP001165960"/>
    </source>
</evidence>
<reference evidence="1" key="1">
    <citation type="submission" date="2022-04" db="EMBL/GenBank/DDBJ databases">
        <title>Genome of the entomopathogenic fungus Entomophthora muscae.</title>
        <authorList>
            <person name="Elya C."/>
            <person name="Lovett B.R."/>
            <person name="Lee E."/>
            <person name="Macias A.M."/>
            <person name="Hajek A.E."/>
            <person name="De Bivort B.L."/>
            <person name="Kasson M.T."/>
            <person name="De Fine Licht H.H."/>
            <person name="Stajich J.E."/>
        </authorList>
    </citation>
    <scope>NUCLEOTIDE SEQUENCE</scope>
    <source>
        <strain evidence="1">Berkeley</strain>
    </source>
</reference>